<sequence>MTTQGLQDVLPLTPLQEGLLYHAALSGGGTDVYHVQLVVDLDGDLDPEALRAAGQALLDRHAPLRACFRRRRSGEPVQVIPARARLPWREADLRGRPESEAVALVDEERVRPFDVETPPLLRFLLIRLGETHYRFVATNHHVVTDGWSMPLILRDLFALYAGEALPPVPDHREYLRWLRGQDRAAAERAWREALDGLAEPTLVAGPGQPREPKLPEALAVDVPAQLTADLTAWARAGGMTLNTVLQGCWAIVLGGLTGRSDVVFGAVSAGRPPEVAGIEDMVGLFINTLPVRVRLDPAATLAETLGRLQHEQFGLLPHQHLALWEVQQQAGLGELFDTAFVFESYPLADGFDDERAGLRVRGAEARDATHYALSLTVVPDPQLQLRLEYRDDVLDADTARRAADGLLALLQTVVAAPDRLLGRISPFPAVDLAAGRGPRHEPGLPVADLVEAQAARTPDAVAVEHDGVALTYRELNARANRLAHRLIAAGAGPEQVVAVLLPPSADLVVAALAVLKAGAAYFPVDPEYPAERIAALIADTEPVVVLRDAAGDGPDTDPPREVHPGHPAYVITTSGSTGRPKGVVVPVRALANAIADVVRTCGHAPGDRVLGVAAPTFDISLEELFAPLTAGATLVVAGRDTVRDPVALTRLIRDARITLMDAGPALWHYVLEEDAAAVAGLRAIVGGEALGAELANRLRAATRGVVNFYGPTETAINATGFPLAGPVEDAPPIGRPVANTDAYVLDAALRPVPPGVTGELYLAGVQVARGYLRRPGLTAERFVADPFGPPGTRMYRTGDRVRWTGGQLEFRGRADDQVKIRGFRIEPGEVEAVLGAHEGVTGALVLARDDDGDRRLVAYLTGTADADDLRTWAAARLPEHCVPSAFVVLDAFPLTAHGKVDRRALPAPDYSGTRDQRPRTSLEQILCTLVAEVLKVPSVGTGDNFFHLGGHSVLATRLAGRIRSVLGTDLGVRAIFEAPTVAELADRLAGESGARPPLVPMPRPGNELPLSYVQERFWFIDRIAGTDGSLEMPPLAIRLHGELDVEAFSAALGDVVTRHESLRTLYPVVDGEPRQRILDVAEARELARVDVRGPGEIASVNRRFDTTTELPVRAVLFRESADESLFVLILHQIAVDGWSLVPLARDFADAYNARRAGHAPKWTDLKVQYADYALWQHSILGAESDPDSGISRQLAYWKSALDGLPEELTLPVDRPRPALPSYRGLGHDFEIDAAIHRTLTDVCRQTGTTAFMVVQAALAVLLGKLGAGTDIPLGTAVAGRTDEALDDVIGNFVNVLVLRTDLGGDPTFRELLNRVRRTDLAAFSHQDVPFQRVVDALNPVRSPARHPLFQVMLEFENLDEARFEFDGLRAGLEHQALEAMDYDLMFIMRERHDADGAPAGIRSFLEVAADLFDAETGRAIARRLVRLLGELAAAPDRPISTFSVLDPAERDLVLTTWNDTARAGEFVAVPERVRELARTAPDAEAVADDDGAWTYRELWAFASGVAATLPGRGIVAGILGDPGREFTGSVLGVWAAGGAYVPVDPQAPIERIAGMLTDAGAQVLLAPAGSGARAEEIAAAVPGLRVLTERVSTVDFTPVPRHPDDAAYVLFTSGSTGRPKGVVVADGGMVNHLLAKIEDLDLTAADTVLQNAPLTFDISVWQMFSALLAGGAVRVVGADLRADPRRLFDVVDADGVTVVEVVPSLLRTALDEWDPRVTLSGVRWLMVTGEAFPPDLRDRWLARFPDIGLVNAYGPTECSDDVTHAVLGPGGAVPIGRPVRNTRLYVLGPELRPVPPGVVGELYVGGTGVARGYAGRPGDTAERFVANPFGAPGSRMYRTGDRVRWNRDGELEYFGRADDQVKVRGVRIELGEVEAALHALDGVRAAAAAVRPDPAGQPSLVGYVVPSGDFDAAAARTALAGKLPAALVPAVLVALPELPVDGNGKIARRALPEPEWPVAVRTGGEPKTPREEILCGLFADVLGQPSVGTGDSFFDLGGHSLLATRLTGRVRAVFGVELPVSAVFEAPTVAGLARAIAAAAAPARPPLRAGERPARIPLSFAQQRLWFLDQLGDGGSAYHIPTAVRLTGDVDAEAVRAALADVVTRHESLRTVFPEQDGLPYQHILDPAEAVARLRFDVAGTVAVEEFAQEPFDLATDLPLRARLFAPGGGEYVLALVLHHIAGDAWSFGPLTADLTAAYRARAAGTAPEWTELPVQYADFAVWQRESLGEESDPDSAVSTQLAFWRQTLDGAPDELALPFDRPRPPALSLRGDRVPLEVDAGTHRGLAELARRTGTTVFMAVQTALAVTLAKLGADTDIPIGTAVAGRTDRALEDLVGFFVNTLVLRTDVSGEVSFEDLLARVRETDLAAFAHQDVPFELVVDALNPARSLARNPLFQVMLVARNVPEAADEPTGLHAVVDTVDTDTAKFDLLLDYAEQHAAGAPAGLAGSLEYSTDLFDRETAERITGWLTRVLRAAVADPGRPVGALELTGAAEREQVVTGWNATAHPVPAVTVPELVRAQTAATPEAIAAADEHEQVTYRELDIRVDRLAHALASRGAGPERVVAIALPRSVDLVVALLAVLRTGAAFLPIDPDYPAERVAHLLGDARPVFVLDDVRLDGEAPFPGPVSGDGAAYVMYTSGSTGKPKGVVVSHAALANRLLWMRDTFGRPERVLQKTSCGFDVALWEFFWPLVSGGTLVLARPDGHRDPRYLADVIRRHGVTDVHFVPSMLREFLPEATGLPGLRRVFCSGEALTPALRERVHATLDVELHNLYGPTETTIEVTAWTSPPGPAATVPIGRPLWNTQAYVLDRWLRPVPPGVAGELYLAGTQLARGYQGQPGLSAERFVANPFGEPGSRMYRSGDRARWNHDGEIEYLGRVDHQVKVRGVRVEPGEIEAVLRGHDGVSDVVVLPCPLPAGDHQLVAYVIGDADADALRAHAAERLPQYMVPSAFVPLTAFPVTASGKLDRAALPAPHVSGSGREPRTERERALCALFAEVLDVPSVGVDDDFFHLGGHSLTATRLVSRIRATLGADLGVRALFERPTPAGLAERLGHAETRESAFAPVLPLRTGGDLPPLFCVHPVGALSWSYIGLVPHLDPRRPVYGLQARGLAADEPLPASLEAMAADYLGRIREIQPSGPYHLLGWSFGGLVAHHVATLLREQGEEVALLASLDSRPPGHDDEVPGEQEIYSTILDAVGVAADGRELTAAVVAELVAGSGLASEFGEEHLRRLVAVWRNNHELMRKFVPGHYSGRLLHFAAADADGDPAEAWGPYVGAVDVHAAGAAHADLTRPGPLRHIGEILDTALVDCAHDAREEQ</sequence>
<dbReference type="NCBIfam" id="TIGR01733">
    <property type="entry name" value="AA-adenyl-dom"/>
    <property type="match status" value="3"/>
</dbReference>
<dbReference type="InterPro" id="IPR000873">
    <property type="entry name" value="AMP-dep_synth/lig_dom"/>
</dbReference>
<evidence type="ECO:0000256" key="3">
    <source>
        <dbReference type="ARBA" id="ARBA00022553"/>
    </source>
</evidence>
<dbReference type="InterPro" id="IPR020802">
    <property type="entry name" value="TesA-like"/>
</dbReference>
<dbReference type="InterPro" id="IPR029058">
    <property type="entry name" value="AB_hydrolase_fold"/>
</dbReference>
<dbReference type="InterPro" id="IPR006162">
    <property type="entry name" value="Ppantetheine_attach_site"/>
</dbReference>
<feature type="domain" description="Carrier" evidence="4">
    <location>
        <begin position="1965"/>
        <end position="2040"/>
    </location>
</feature>
<reference evidence="5 6" key="1">
    <citation type="submission" date="2024-05" db="EMBL/GenBank/DDBJ databases">
        <authorList>
            <person name="Zhao H."/>
            <person name="Xu Y."/>
            <person name="Lin S."/>
            <person name="Spain J.C."/>
            <person name="Zhou N.-Y."/>
        </authorList>
    </citation>
    <scope>NUCLEOTIDE SEQUENCE [LARGE SCALE GENOMIC DNA]</scope>
    <source>
        <strain evidence="5 6">NEAU-NG30</strain>
    </source>
</reference>
<evidence type="ECO:0000256" key="1">
    <source>
        <dbReference type="ARBA" id="ARBA00001957"/>
    </source>
</evidence>
<proteinExistence type="predicted"/>
<dbReference type="PROSITE" id="PS50075">
    <property type="entry name" value="CARRIER"/>
    <property type="match status" value="3"/>
</dbReference>
<keyword evidence="3" id="KW-0597">Phosphoprotein</keyword>
<dbReference type="SMART" id="SM00823">
    <property type="entry name" value="PKS_PP"/>
    <property type="match status" value="3"/>
</dbReference>
<dbReference type="Gene3D" id="3.30.559.30">
    <property type="entry name" value="Nonribosomal peptide synthetase, condensation domain"/>
    <property type="match status" value="3"/>
</dbReference>
<dbReference type="InterPro" id="IPR042099">
    <property type="entry name" value="ANL_N_sf"/>
</dbReference>
<dbReference type="InterPro" id="IPR009081">
    <property type="entry name" value="PP-bd_ACP"/>
</dbReference>
<dbReference type="Gene3D" id="3.40.50.1820">
    <property type="entry name" value="alpha/beta hydrolase"/>
    <property type="match status" value="1"/>
</dbReference>
<feature type="domain" description="Carrier" evidence="4">
    <location>
        <begin position="917"/>
        <end position="992"/>
    </location>
</feature>
<keyword evidence="6" id="KW-1185">Reference proteome</keyword>
<dbReference type="SMART" id="SM00824">
    <property type="entry name" value="PKS_TE"/>
    <property type="match status" value="1"/>
</dbReference>
<dbReference type="InterPro" id="IPR001031">
    <property type="entry name" value="Thioesterase"/>
</dbReference>
<dbReference type="Gene3D" id="3.30.559.10">
    <property type="entry name" value="Chloramphenicol acetyltransferase-like domain"/>
    <property type="match status" value="3"/>
</dbReference>
<evidence type="ECO:0000256" key="2">
    <source>
        <dbReference type="ARBA" id="ARBA00022450"/>
    </source>
</evidence>
<dbReference type="InterPro" id="IPR025110">
    <property type="entry name" value="AMP-bd_C"/>
</dbReference>
<dbReference type="NCBIfam" id="NF003417">
    <property type="entry name" value="PRK04813.1"/>
    <property type="match status" value="3"/>
</dbReference>
<dbReference type="InterPro" id="IPR023213">
    <property type="entry name" value="CAT-like_dom_sf"/>
</dbReference>
<dbReference type="SUPFAM" id="SSF53474">
    <property type="entry name" value="alpha/beta-Hydrolases"/>
    <property type="match status" value="1"/>
</dbReference>
<dbReference type="PANTHER" id="PTHR45527:SF1">
    <property type="entry name" value="FATTY ACID SYNTHASE"/>
    <property type="match status" value="1"/>
</dbReference>
<dbReference type="Pfam" id="PF00501">
    <property type="entry name" value="AMP-binding"/>
    <property type="match status" value="3"/>
</dbReference>
<dbReference type="EMBL" id="JBDZYD010000001">
    <property type="protein sequence ID" value="MEQ0558027.1"/>
    <property type="molecule type" value="Genomic_DNA"/>
</dbReference>
<evidence type="ECO:0000259" key="4">
    <source>
        <dbReference type="PROSITE" id="PS50075"/>
    </source>
</evidence>
<dbReference type="RefSeq" id="WP_348947355.1">
    <property type="nucleotide sequence ID" value="NZ_JBDZYD010000001.1"/>
</dbReference>
<dbReference type="Pfam" id="PF00550">
    <property type="entry name" value="PP-binding"/>
    <property type="match status" value="3"/>
</dbReference>
<dbReference type="Proteomes" id="UP001440984">
    <property type="component" value="Unassembled WGS sequence"/>
</dbReference>
<evidence type="ECO:0000313" key="6">
    <source>
        <dbReference type="Proteomes" id="UP001440984"/>
    </source>
</evidence>
<keyword evidence="2" id="KW-0596">Phosphopantetheine</keyword>
<dbReference type="Gene3D" id="3.30.300.30">
    <property type="match status" value="3"/>
</dbReference>
<dbReference type="InterPro" id="IPR020806">
    <property type="entry name" value="PKS_PP-bd"/>
</dbReference>
<dbReference type="CDD" id="cd19540">
    <property type="entry name" value="LCL_NRPS-like"/>
    <property type="match status" value="2"/>
</dbReference>
<dbReference type="PANTHER" id="PTHR45527">
    <property type="entry name" value="NONRIBOSOMAL PEPTIDE SYNTHETASE"/>
    <property type="match status" value="1"/>
</dbReference>
<dbReference type="SUPFAM" id="SSF52777">
    <property type="entry name" value="CoA-dependent acyltransferases"/>
    <property type="match status" value="6"/>
</dbReference>
<dbReference type="Pfam" id="PF00975">
    <property type="entry name" value="Thioesterase"/>
    <property type="match status" value="1"/>
</dbReference>
<dbReference type="Pfam" id="PF13193">
    <property type="entry name" value="AMP-binding_C"/>
    <property type="match status" value="3"/>
</dbReference>
<comment type="cofactor">
    <cofactor evidence="1">
        <name>pantetheine 4'-phosphate</name>
        <dbReference type="ChEBI" id="CHEBI:47942"/>
    </cofactor>
</comment>
<dbReference type="CDD" id="cd19543">
    <property type="entry name" value="DCL_NRPS"/>
    <property type="match status" value="1"/>
</dbReference>
<protein>
    <submittedName>
        <fullName evidence="5">Amino acid adenylation domain-containing protein</fullName>
    </submittedName>
</protein>
<dbReference type="SUPFAM" id="SSF47336">
    <property type="entry name" value="ACP-like"/>
    <property type="match status" value="3"/>
</dbReference>
<dbReference type="InterPro" id="IPR001242">
    <property type="entry name" value="Condensation_dom"/>
</dbReference>
<name>A0ABV0L6U2_9PSEU</name>
<dbReference type="InterPro" id="IPR010071">
    <property type="entry name" value="AA_adenyl_dom"/>
</dbReference>
<organism evidence="5 6">
    <name type="scientific">Amycolatopsis melonis</name>
    <dbReference type="NCBI Taxonomy" id="3156488"/>
    <lineage>
        <taxon>Bacteria</taxon>
        <taxon>Bacillati</taxon>
        <taxon>Actinomycetota</taxon>
        <taxon>Actinomycetes</taxon>
        <taxon>Pseudonocardiales</taxon>
        <taxon>Pseudonocardiaceae</taxon>
        <taxon>Amycolatopsis</taxon>
    </lineage>
</organism>
<dbReference type="PROSITE" id="PS00012">
    <property type="entry name" value="PHOSPHOPANTETHEINE"/>
    <property type="match status" value="3"/>
</dbReference>
<dbReference type="InterPro" id="IPR045851">
    <property type="entry name" value="AMP-bd_C_sf"/>
</dbReference>
<comment type="caution">
    <text evidence="5">The sequence shown here is derived from an EMBL/GenBank/DDBJ whole genome shotgun (WGS) entry which is preliminary data.</text>
</comment>
<dbReference type="SUPFAM" id="SSF56801">
    <property type="entry name" value="Acetyl-CoA synthetase-like"/>
    <property type="match status" value="3"/>
</dbReference>
<evidence type="ECO:0000313" key="5">
    <source>
        <dbReference type="EMBL" id="MEQ0558027.1"/>
    </source>
</evidence>
<gene>
    <name evidence="5" type="ORF">ABJI51_03005</name>
</gene>
<accession>A0ABV0L6U2</accession>
<dbReference type="InterPro" id="IPR020845">
    <property type="entry name" value="AMP-binding_CS"/>
</dbReference>
<dbReference type="Gene3D" id="1.10.1200.10">
    <property type="entry name" value="ACP-like"/>
    <property type="match status" value="2"/>
</dbReference>
<feature type="domain" description="Carrier" evidence="4">
    <location>
        <begin position="2986"/>
        <end position="3061"/>
    </location>
</feature>
<dbReference type="PROSITE" id="PS00455">
    <property type="entry name" value="AMP_BINDING"/>
    <property type="match status" value="3"/>
</dbReference>
<dbReference type="CDD" id="cd17646">
    <property type="entry name" value="A_NRPS_AB3403-like"/>
    <property type="match status" value="1"/>
</dbReference>
<dbReference type="Pfam" id="PF00668">
    <property type="entry name" value="Condensation"/>
    <property type="match status" value="3"/>
</dbReference>
<dbReference type="InterPro" id="IPR036736">
    <property type="entry name" value="ACP-like_sf"/>
</dbReference>
<dbReference type="CDD" id="cd05930">
    <property type="entry name" value="A_NRPS"/>
    <property type="match status" value="2"/>
</dbReference>
<dbReference type="Gene3D" id="3.40.50.12780">
    <property type="entry name" value="N-terminal domain of ligase-like"/>
    <property type="match status" value="3"/>
</dbReference>